<feature type="domain" description="DUF6589" evidence="2">
    <location>
        <begin position="691"/>
        <end position="787"/>
    </location>
</feature>
<evidence type="ECO:0000313" key="3">
    <source>
        <dbReference type="EMBL" id="TEB25344.1"/>
    </source>
</evidence>
<dbReference type="STRING" id="71717.A0A4Y7SUR1"/>
<dbReference type="OrthoDB" id="3256296at2759"/>
<dbReference type="InterPro" id="IPR046496">
    <property type="entry name" value="DUF6589"/>
</dbReference>
<dbReference type="EMBL" id="QPFP01000057">
    <property type="protein sequence ID" value="TEB25344.1"/>
    <property type="molecule type" value="Genomic_DNA"/>
</dbReference>
<feature type="domain" description="DUF6589" evidence="2">
    <location>
        <begin position="418"/>
        <end position="666"/>
    </location>
</feature>
<keyword evidence="4" id="KW-1185">Reference proteome</keyword>
<protein>
    <recommendedName>
        <fullName evidence="2">DUF6589 domain-containing protein</fullName>
    </recommendedName>
</protein>
<comment type="caution">
    <text evidence="3">The sequence shown here is derived from an EMBL/GenBank/DDBJ whole genome shotgun (WGS) entry which is preliminary data.</text>
</comment>
<evidence type="ECO:0000313" key="4">
    <source>
        <dbReference type="Proteomes" id="UP000298030"/>
    </source>
</evidence>
<organism evidence="3 4">
    <name type="scientific">Coprinellus micaceus</name>
    <name type="common">Glistening ink-cap mushroom</name>
    <name type="synonym">Coprinus micaceus</name>
    <dbReference type="NCBI Taxonomy" id="71717"/>
    <lineage>
        <taxon>Eukaryota</taxon>
        <taxon>Fungi</taxon>
        <taxon>Dikarya</taxon>
        <taxon>Basidiomycota</taxon>
        <taxon>Agaricomycotina</taxon>
        <taxon>Agaricomycetes</taxon>
        <taxon>Agaricomycetidae</taxon>
        <taxon>Agaricales</taxon>
        <taxon>Agaricineae</taxon>
        <taxon>Psathyrellaceae</taxon>
        <taxon>Coprinellus</taxon>
    </lineage>
</organism>
<evidence type="ECO:0000256" key="1">
    <source>
        <dbReference type="SAM" id="MobiDB-lite"/>
    </source>
</evidence>
<feature type="compositionally biased region" description="Low complexity" evidence="1">
    <location>
        <begin position="65"/>
        <end position="78"/>
    </location>
</feature>
<proteinExistence type="predicted"/>
<feature type="compositionally biased region" description="Basic and acidic residues" evidence="1">
    <location>
        <begin position="1"/>
        <end position="14"/>
    </location>
</feature>
<dbReference type="AlphaFoldDB" id="A0A4Y7SUR1"/>
<accession>A0A4Y7SUR1</accession>
<sequence length="790" mass="87993">MTLRDLKWAEKRNADPGTYSSDPPLAGPGPPATTTVLKRRAPNDENQPPPVTPRNKHQKRNKAATTPFTPVTPQQPTQHRFEDHEKFDRVCDTLAGVNWTFCRNARFLRGESKVTPTDILQLWDNHLYGQEERDSLLLYSTNIHFSQIKPVRLALTSYAAQKCLRKVHREGAAAVKPSAGLHASARKNTNNTSKLEWQRIGLSTIARDGPAIPQPPKPPKATSVATKEGAVVQVQGEQVGDQAKECTEGAQAKAGDVSVVALVKGGSAVTTTAQSSTRRPTYVVVMHALWSLLYKHNSEARLLPLAVRLLAFAYSTPADFMAYCSHIAMMPAYTTISKSLKLFAADQFVHIQAHGAGVSTAGLIQANNVQNYKRARDLHIGSINKMNISLAATYCELPNMNVSSLSLEDRQLKVKKNERASLTFDILYGFLNMEHLNTIISLHWLRILVDYIPELNHLQPQVSELLKARSSKISVCIPEGATPVHPLSSSSKCENITTELKDAMFDFLSQVGHKENDYRKQLIMVGSDGLTFQHLLELQRYLQFHDDPCKNLSIVEPVLLPWHTEWTDGSCIFECHCDAATSPDPSTIGHSATVIGRRIPANVGKIDYFPDIDMMIHFDDCLDIFQHFTELATSGKLPTLDELDLKAQHLHKTYSTTRAAQMALGDVSKDSKWAKSVPLGKKWMKRADESFLLFSFAGSSHQKYCSYLLEVVTRFKLESSPELIETILKMTLVNLSGFEGSAMASDIMQEYFNRLLEAIVKKKGINYGDPFACNIISPNLSHFARIKFSL</sequence>
<dbReference type="Proteomes" id="UP000298030">
    <property type="component" value="Unassembled WGS sequence"/>
</dbReference>
<gene>
    <name evidence="3" type="ORF">FA13DRAFT_1796456</name>
</gene>
<dbReference type="Pfam" id="PF20231">
    <property type="entry name" value="DUF6589"/>
    <property type="match status" value="2"/>
</dbReference>
<reference evidence="3 4" key="1">
    <citation type="journal article" date="2019" name="Nat. Ecol. Evol.">
        <title>Megaphylogeny resolves global patterns of mushroom evolution.</title>
        <authorList>
            <person name="Varga T."/>
            <person name="Krizsan K."/>
            <person name="Foldi C."/>
            <person name="Dima B."/>
            <person name="Sanchez-Garcia M."/>
            <person name="Sanchez-Ramirez S."/>
            <person name="Szollosi G.J."/>
            <person name="Szarkandi J.G."/>
            <person name="Papp V."/>
            <person name="Albert L."/>
            <person name="Andreopoulos W."/>
            <person name="Angelini C."/>
            <person name="Antonin V."/>
            <person name="Barry K.W."/>
            <person name="Bougher N.L."/>
            <person name="Buchanan P."/>
            <person name="Buyck B."/>
            <person name="Bense V."/>
            <person name="Catcheside P."/>
            <person name="Chovatia M."/>
            <person name="Cooper J."/>
            <person name="Damon W."/>
            <person name="Desjardin D."/>
            <person name="Finy P."/>
            <person name="Geml J."/>
            <person name="Haridas S."/>
            <person name="Hughes K."/>
            <person name="Justo A."/>
            <person name="Karasinski D."/>
            <person name="Kautmanova I."/>
            <person name="Kiss B."/>
            <person name="Kocsube S."/>
            <person name="Kotiranta H."/>
            <person name="LaButti K.M."/>
            <person name="Lechner B.E."/>
            <person name="Liimatainen K."/>
            <person name="Lipzen A."/>
            <person name="Lukacs Z."/>
            <person name="Mihaltcheva S."/>
            <person name="Morgado L.N."/>
            <person name="Niskanen T."/>
            <person name="Noordeloos M.E."/>
            <person name="Ohm R.A."/>
            <person name="Ortiz-Santana B."/>
            <person name="Ovrebo C."/>
            <person name="Racz N."/>
            <person name="Riley R."/>
            <person name="Savchenko A."/>
            <person name="Shiryaev A."/>
            <person name="Soop K."/>
            <person name="Spirin V."/>
            <person name="Szebenyi C."/>
            <person name="Tomsovsky M."/>
            <person name="Tulloss R.E."/>
            <person name="Uehling J."/>
            <person name="Grigoriev I.V."/>
            <person name="Vagvolgyi C."/>
            <person name="Papp T."/>
            <person name="Martin F.M."/>
            <person name="Miettinen O."/>
            <person name="Hibbett D.S."/>
            <person name="Nagy L.G."/>
        </authorList>
    </citation>
    <scope>NUCLEOTIDE SEQUENCE [LARGE SCALE GENOMIC DNA]</scope>
    <source>
        <strain evidence="3 4">FP101781</strain>
    </source>
</reference>
<feature type="region of interest" description="Disordered" evidence="1">
    <location>
        <begin position="1"/>
        <end position="81"/>
    </location>
</feature>
<evidence type="ECO:0000259" key="2">
    <source>
        <dbReference type="Pfam" id="PF20231"/>
    </source>
</evidence>
<name>A0A4Y7SUR1_COPMI</name>